<feature type="domain" description="HTH iclR-type" evidence="5">
    <location>
        <begin position="3"/>
        <end position="63"/>
    </location>
</feature>
<reference evidence="7 8" key="1">
    <citation type="submission" date="2018-06" db="EMBL/GenBank/DDBJ databases">
        <title>Whole genome sequencing of four bacterial strains from South Shetland trench revealing bio-synthetic gene clusters.</title>
        <authorList>
            <person name="Abdel-Mageed W.M."/>
            <person name="Lehri B."/>
            <person name="Jarmusch S.A."/>
            <person name="Miranda K."/>
            <person name="Goodfellow M."/>
            <person name="Jaspars M."/>
            <person name="Karlyshev A.V."/>
        </authorList>
    </citation>
    <scope>NUCLEOTIDE SEQUENCE [LARGE SCALE GENOMIC DNA]</scope>
    <source>
        <strain evidence="7 8">SST1</strain>
    </source>
</reference>
<feature type="domain" description="IclR-ED" evidence="6">
    <location>
        <begin position="64"/>
        <end position="259"/>
    </location>
</feature>
<organism evidence="7 8">
    <name type="scientific">Dietzia maris</name>
    <dbReference type="NCBI Taxonomy" id="37915"/>
    <lineage>
        <taxon>Bacteria</taxon>
        <taxon>Bacillati</taxon>
        <taxon>Actinomycetota</taxon>
        <taxon>Actinomycetes</taxon>
        <taxon>Mycobacteriales</taxon>
        <taxon>Dietziaceae</taxon>
        <taxon>Dietzia</taxon>
    </lineage>
</organism>
<dbReference type="InterPro" id="IPR029016">
    <property type="entry name" value="GAF-like_dom_sf"/>
</dbReference>
<dbReference type="Gene3D" id="3.30.450.40">
    <property type="match status" value="1"/>
</dbReference>
<dbReference type="InterPro" id="IPR036388">
    <property type="entry name" value="WH-like_DNA-bd_sf"/>
</dbReference>
<dbReference type="PROSITE" id="PS50096">
    <property type="entry name" value="IQ"/>
    <property type="match status" value="1"/>
</dbReference>
<name>A0A365PA29_9ACTN</name>
<dbReference type="GO" id="GO:0045892">
    <property type="term" value="P:negative regulation of DNA-templated transcription"/>
    <property type="evidence" value="ECO:0007669"/>
    <property type="project" value="TreeGrafter"/>
</dbReference>
<feature type="compositionally biased region" description="Pro residues" evidence="4">
    <location>
        <begin position="311"/>
        <end position="326"/>
    </location>
</feature>
<dbReference type="PANTHER" id="PTHR30136:SF35">
    <property type="entry name" value="HTH-TYPE TRANSCRIPTIONAL REGULATOR RV1719"/>
    <property type="match status" value="1"/>
</dbReference>
<dbReference type="InterPro" id="IPR050707">
    <property type="entry name" value="HTH_MetabolicPath_Reg"/>
</dbReference>
<evidence type="ECO:0000259" key="6">
    <source>
        <dbReference type="PROSITE" id="PS51078"/>
    </source>
</evidence>
<sequence>MRHEPTHRALSVIEALANDGPPLPLAELARVAGASRSTLHAVLSEMESQAWAEKVGGGWRAGPRLREVGTALAAEVDLVRAAREPLEALADATGIAAVVFELRDGMAEVVDSVGAGMRTASREAMPVGHVVPVRAPFARELAARLPVVEQRRWLADSAGLTPAARDRLETVLPQIARRGWSIERLTPARRELLRMADSLEASGIGALVRDRVSELFVELSELDVTNAELDAAADLAVASIAARSCVRTAARRIVAVAPGRRMTGRPSPVPPGRSARCADSVSARLAARPGRAPAVSLPPHLVHPGARGAPPLSPDPPAAAPTPARPRPTLAGATTSRPTAHYRGHHARRRVRMV</sequence>
<gene>
    <name evidence="7" type="ORF">DQ226_09195</name>
</gene>
<dbReference type="PROSITE" id="PS51077">
    <property type="entry name" value="HTH_ICLR"/>
    <property type="match status" value="1"/>
</dbReference>
<dbReference type="GO" id="GO:0003677">
    <property type="term" value="F:DNA binding"/>
    <property type="evidence" value="ECO:0007669"/>
    <property type="project" value="UniProtKB-KW"/>
</dbReference>
<evidence type="ECO:0000313" key="8">
    <source>
        <dbReference type="Proteomes" id="UP000252187"/>
    </source>
</evidence>
<evidence type="ECO:0000256" key="4">
    <source>
        <dbReference type="SAM" id="MobiDB-lite"/>
    </source>
</evidence>
<protein>
    <submittedName>
        <fullName evidence="7">IclR family transcriptional regulator</fullName>
    </submittedName>
</protein>
<dbReference type="Gene3D" id="1.10.10.10">
    <property type="entry name" value="Winged helix-like DNA-binding domain superfamily/Winged helix DNA-binding domain"/>
    <property type="match status" value="1"/>
</dbReference>
<evidence type="ECO:0000313" key="7">
    <source>
        <dbReference type="EMBL" id="RBA36282.1"/>
    </source>
</evidence>
<dbReference type="InterPro" id="IPR014757">
    <property type="entry name" value="Tscrpt_reg_IclR_C"/>
</dbReference>
<keyword evidence="3" id="KW-0804">Transcription</keyword>
<feature type="region of interest" description="Disordered" evidence="4">
    <location>
        <begin position="288"/>
        <end position="354"/>
    </location>
</feature>
<dbReference type="Proteomes" id="UP000252187">
    <property type="component" value="Unassembled WGS sequence"/>
</dbReference>
<dbReference type="PROSITE" id="PS51078">
    <property type="entry name" value="ICLR_ED"/>
    <property type="match status" value="1"/>
</dbReference>
<dbReference type="InterPro" id="IPR005471">
    <property type="entry name" value="Tscrpt_reg_IclR_N"/>
</dbReference>
<proteinExistence type="predicted"/>
<dbReference type="Pfam" id="PF09339">
    <property type="entry name" value="HTH_IclR"/>
    <property type="match status" value="1"/>
</dbReference>
<dbReference type="GO" id="GO:0003700">
    <property type="term" value="F:DNA-binding transcription factor activity"/>
    <property type="evidence" value="ECO:0007669"/>
    <property type="project" value="TreeGrafter"/>
</dbReference>
<dbReference type="SMART" id="SM00346">
    <property type="entry name" value="HTH_ICLR"/>
    <property type="match status" value="1"/>
</dbReference>
<comment type="caution">
    <text evidence="7">The sequence shown here is derived from an EMBL/GenBank/DDBJ whole genome shotgun (WGS) entry which is preliminary data.</text>
</comment>
<dbReference type="EMBL" id="QNTT01000020">
    <property type="protein sequence ID" value="RBA36282.1"/>
    <property type="molecule type" value="Genomic_DNA"/>
</dbReference>
<dbReference type="InterPro" id="IPR036390">
    <property type="entry name" value="WH_DNA-bd_sf"/>
</dbReference>
<keyword evidence="1" id="KW-0805">Transcription regulation</keyword>
<accession>A0A365PA29</accession>
<evidence type="ECO:0000256" key="2">
    <source>
        <dbReference type="ARBA" id="ARBA00023125"/>
    </source>
</evidence>
<dbReference type="PANTHER" id="PTHR30136">
    <property type="entry name" value="HELIX-TURN-HELIX TRANSCRIPTIONAL REGULATOR, ICLR FAMILY"/>
    <property type="match status" value="1"/>
</dbReference>
<feature type="compositionally biased region" description="Basic residues" evidence="4">
    <location>
        <begin position="340"/>
        <end position="354"/>
    </location>
</feature>
<evidence type="ECO:0000256" key="3">
    <source>
        <dbReference type="ARBA" id="ARBA00023163"/>
    </source>
</evidence>
<dbReference type="SUPFAM" id="SSF55781">
    <property type="entry name" value="GAF domain-like"/>
    <property type="match status" value="1"/>
</dbReference>
<dbReference type="SUPFAM" id="SSF46785">
    <property type="entry name" value="Winged helix' DNA-binding domain"/>
    <property type="match status" value="1"/>
</dbReference>
<evidence type="ECO:0000256" key="1">
    <source>
        <dbReference type="ARBA" id="ARBA00023015"/>
    </source>
</evidence>
<evidence type="ECO:0000259" key="5">
    <source>
        <dbReference type="PROSITE" id="PS51077"/>
    </source>
</evidence>
<keyword evidence="2" id="KW-0238">DNA-binding</keyword>
<dbReference type="AlphaFoldDB" id="A0A365PA29"/>